<evidence type="ECO:0000313" key="2">
    <source>
        <dbReference type="EMBL" id="RED94612.1"/>
    </source>
</evidence>
<dbReference type="NCBIfam" id="TIGR00305">
    <property type="entry name" value="putative toxin-antitoxin system toxin component, PIN family"/>
    <property type="match status" value="1"/>
</dbReference>
<reference evidence="2 3" key="1">
    <citation type="submission" date="2018-07" db="EMBL/GenBank/DDBJ databases">
        <title>Genomic Encyclopedia of Type Strains, Phase IV (KMG-IV): sequencing the most valuable type-strain genomes for metagenomic binning, comparative biology and taxonomic classification.</title>
        <authorList>
            <person name="Goeker M."/>
        </authorList>
    </citation>
    <scope>NUCLEOTIDE SEQUENCE [LARGE SCALE GENOMIC DNA]</scope>
    <source>
        <strain evidence="2 3">DSM 4134</strain>
    </source>
</reference>
<keyword evidence="3" id="KW-1185">Reference proteome</keyword>
<evidence type="ECO:0000313" key="3">
    <source>
        <dbReference type="Proteomes" id="UP000256779"/>
    </source>
</evidence>
<dbReference type="SUPFAM" id="SSF88723">
    <property type="entry name" value="PIN domain-like"/>
    <property type="match status" value="1"/>
</dbReference>
<name>A0A3D9KZI1_MARFU</name>
<organism evidence="2 3">
    <name type="scientific">Marinoscillum furvescens DSM 4134</name>
    <dbReference type="NCBI Taxonomy" id="1122208"/>
    <lineage>
        <taxon>Bacteria</taxon>
        <taxon>Pseudomonadati</taxon>
        <taxon>Bacteroidota</taxon>
        <taxon>Cytophagia</taxon>
        <taxon>Cytophagales</taxon>
        <taxon>Reichenbachiellaceae</taxon>
        <taxon>Marinoscillum</taxon>
    </lineage>
</organism>
<dbReference type="Gene3D" id="3.40.50.1010">
    <property type="entry name" value="5'-nuclease"/>
    <property type="match status" value="1"/>
</dbReference>
<accession>A0A3D9KZI1</accession>
<dbReference type="Proteomes" id="UP000256779">
    <property type="component" value="Unassembled WGS sequence"/>
</dbReference>
<dbReference type="OrthoDB" id="597986at2"/>
<proteinExistence type="predicted"/>
<comment type="caution">
    <text evidence="2">The sequence shown here is derived from an EMBL/GenBank/DDBJ whole genome shotgun (WGS) entry which is preliminary data.</text>
</comment>
<protein>
    <recommendedName>
        <fullName evidence="1">PIN domain-containing protein</fullName>
    </recommendedName>
</protein>
<evidence type="ECO:0000259" key="1">
    <source>
        <dbReference type="SMART" id="SM00670"/>
    </source>
</evidence>
<dbReference type="AlphaFoldDB" id="A0A3D9KZI1"/>
<dbReference type="InterPro" id="IPR002716">
    <property type="entry name" value="PIN_dom"/>
</dbReference>
<dbReference type="Pfam" id="PF13470">
    <property type="entry name" value="PIN_3"/>
    <property type="match status" value="1"/>
</dbReference>
<dbReference type="InterPro" id="IPR002850">
    <property type="entry name" value="PIN_toxin-like"/>
</dbReference>
<sequence length="134" mass="15650">MTSEHRIKVIFDTNIWISYLIGRQLGDLTELLSARKIELVLSDQLMTELTEVTSRKKFQRYFGKREVDELLKLMEILGTHYEVREYPNICRDVKDNFLLGLIRVSQADFLVTGDQDLLELNPFEGTEIIEANQL</sequence>
<dbReference type="SMART" id="SM00670">
    <property type="entry name" value="PINc"/>
    <property type="match status" value="1"/>
</dbReference>
<feature type="domain" description="PIN" evidence="1">
    <location>
        <begin position="7"/>
        <end position="119"/>
    </location>
</feature>
<dbReference type="InterPro" id="IPR029060">
    <property type="entry name" value="PIN-like_dom_sf"/>
</dbReference>
<dbReference type="PANTHER" id="PTHR34610:SF3">
    <property type="entry name" value="SSL7007 PROTEIN"/>
    <property type="match status" value="1"/>
</dbReference>
<dbReference type="EMBL" id="QREG01000020">
    <property type="protein sequence ID" value="RED94612.1"/>
    <property type="molecule type" value="Genomic_DNA"/>
</dbReference>
<gene>
    <name evidence="2" type="ORF">C7460_1207</name>
</gene>
<dbReference type="PANTHER" id="PTHR34610">
    <property type="entry name" value="SSL7007 PROTEIN"/>
    <property type="match status" value="1"/>
</dbReference>